<sequence length="131" mass="14787">MRRLEIDLSTFHAAPAAPSLSCCVACAGRKGIWSWSWRFASERRKGRSLSAPPLSVKRESTETQSYVACLRHPGLLVDAMHPIPSPPQERCIRTRSRICTPYALPSLLPTEAGYYWMCQMLVKVLHSRCNK</sequence>
<dbReference type="EnsemblPlants" id="TuG1812S0003032100.01.T02">
    <property type="protein sequence ID" value="TuG1812S0003032100.01.T02"/>
    <property type="gene ID" value="TuG1812S0003032100.01"/>
</dbReference>
<dbReference type="Proteomes" id="UP000015106">
    <property type="component" value="Unassembled WGS sequence"/>
</dbReference>
<dbReference type="AlphaFoldDB" id="A0A8R7VJE4"/>
<evidence type="ECO:0000313" key="1">
    <source>
        <dbReference type="EnsemblPlants" id="TuG1812S0003032100.01.T02"/>
    </source>
</evidence>
<accession>A0A8R7VJE4</accession>
<name>A0A8R7VJE4_TRIUA</name>
<reference evidence="1" key="2">
    <citation type="submission" date="2022-06" db="UniProtKB">
        <authorList>
            <consortium name="EnsemblPlants"/>
        </authorList>
    </citation>
    <scope>IDENTIFICATION</scope>
</reference>
<keyword evidence="2" id="KW-1185">Reference proteome</keyword>
<protein>
    <submittedName>
        <fullName evidence="1">Uncharacterized protein</fullName>
    </submittedName>
</protein>
<organism evidence="1 2">
    <name type="scientific">Triticum urartu</name>
    <name type="common">Red wild einkorn</name>
    <name type="synonym">Crithodium urartu</name>
    <dbReference type="NCBI Taxonomy" id="4572"/>
    <lineage>
        <taxon>Eukaryota</taxon>
        <taxon>Viridiplantae</taxon>
        <taxon>Streptophyta</taxon>
        <taxon>Embryophyta</taxon>
        <taxon>Tracheophyta</taxon>
        <taxon>Spermatophyta</taxon>
        <taxon>Magnoliopsida</taxon>
        <taxon>Liliopsida</taxon>
        <taxon>Poales</taxon>
        <taxon>Poaceae</taxon>
        <taxon>BOP clade</taxon>
        <taxon>Pooideae</taxon>
        <taxon>Triticodae</taxon>
        <taxon>Triticeae</taxon>
        <taxon>Triticinae</taxon>
        <taxon>Triticum</taxon>
    </lineage>
</organism>
<proteinExistence type="predicted"/>
<evidence type="ECO:0000313" key="2">
    <source>
        <dbReference type="Proteomes" id="UP000015106"/>
    </source>
</evidence>
<reference evidence="2" key="1">
    <citation type="journal article" date="2013" name="Nature">
        <title>Draft genome of the wheat A-genome progenitor Triticum urartu.</title>
        <authorList>
            <person name="Ling H.Q."/>
            <person name="Zhao S."/>
            <person name="Liu D."/>
            <person name="Wang J."/>
            <person name="Sun H."/>
            <person name="Zhang C."/>
            <person name="Fan H."/>
            <person name="Li D."/>
            <person name="Dong L."/>
            <person name="Tao Y."/>
            <person name="Gao C."/>
            <person name="Wu H."/>
            <person name="Li Y."/>
            <person name="Cui Y."/>
            <person name="Guo X."/>
            <person name="Zheng S."/>
            <person name="Wang B."/>
            <person name="Yu K."/>
            <person name="Liang Q."/>
            <person name="Yang W."/>
            <person name="Lou X."/>
            <person name="Chen J."/>
            <person name="Feng M."/>
            <person name="Jian J."/>
            <person name="Zhang X."/>
            <person name="Luo G."/>
            <person name="Jiang Y."/>
            <person name="Liu J."/>
            <person name="Wang Z."/>
            <person name="Sha Y."/>
            <person name="Zhang B."/>
            <person name="Wu H."/>
            <person name="Tang D."/>
            <person name="Shen Q."/>
            <person name="Xue P."/>
            <person name="Zou S."/>
            <person name="Wang X."/>
            <person name="Liu X."/>
            <person name="Wang F."/>
            <person name="Yang Y."/>
            <person name="An X."/>
            <person name="Dong Z."/>
            <person name="Zhang K."/>
            <person name="Zhang X."/>
            <person name="Luo M.C."/>
            <person name="Dvorak J."/>
            <person name="Tong Y."/>
            <person name="Wang J."/>
            <person name="Yang H."/>
            <person name="Li Z."/>
            <person name="Wang D."/>
            <person name="Zhang A."/>
            <person name="Wang J."/>
        </authorList>
    </citation>
    <scope>NUCLEOTIDE SEQUENCE</scope>
    <source>
        <strain evidence="2">cv. G1812</strain>
    </source>
</reference>
<dbReference type="Gramene" id="TuG1812S0003032100.01.T02">
    <property type="protein sequence ID" value="TuG1812S0003032100.01.T02"/>
    <property type="gene ID" value="TuG1812S0003032100.01"/>
</dbReference>